<dbReference type="Gene3D" id="3.40.50.2000">
    <property type="entry name" value="Glycogen Phosphorylase B"/>
    <property type="match status" value="2"/>
</dbReference>
<reference evidence="5" key="1">
    <citation type="submission" date="2016-03" db="EMBL/GenBank/DDBJ databases">
        <authorList>
            <person name="Heylen K."/>
            <person name="De Vos P."/>
            <person name="Vekeman B."/>
        </authorList>
    </citation>
    <scope>NUCLEOTIDE SEQUENCE [LARGE SCALE GENOMIC DNA]</scope>
    <source>
        <strain evidence="5">R-45363</strain>
    </source>
</reference>
<feature type="domain" description="Glycosyl transferase family 1" evidence="3">
    <location>
        <begin position="204"/>
        <end position="355"/>
    </location>
</feature>
<proteinExistence type="predicted"/>
<dbReference type="RefSeq" id="WP_064008696.1">
    <property type="nucleotide sequence ID" value="NZ_LUUG01000071.1"/>
</dbReference>
<evidence type="ECO:0000256" key="2">
    <source>
        <dbReference type="ARBA" id="ARBA00022679"/>
    </source>
</evidence>
<dbReference type="Pfam" id="PF00534">
    <property type="entry name" value="Glycos_transf_1"/>
    <property type="match status" value="1"/>
</dbReference>
<dbReference type="AlphaFoldDB" id="A0A177MGL9"/>
<name>A0A177MGL9_METMH</name>
<dbReference type="CDD" id="cd03801">
    <property type="entry name" value="GT4_PimA-like"/>
    <property type="match status" value="1"/>
</dbReference>
<comment type="caution">
    <text evidence="4">The sequence shown here is derived from an EMBL/GenBank/DDBJ whole genome shotgun (WGS) entry which is preliminary data.</text>
</comment>
<dbReference type="EMBL" id="LUUG01000071">
    <property type="protein sequence ID" value="OAI04483.1"/>
    <property type="molecule type" value="Genomic_DNA"/>
</dbReference>
<dbReference type="GO" id="GO:1901135">
    <property type="term" value="P:carbohydrate derivative metabolic process"/>
    <property type="evidence" value="ECO:0007669"/>
    <property type="project" value="UniProtKB-ARBA"/>
</dbReference>
<protein>
    <recommendedName>
        <fullName evidence="3">Glycosyl transferase family 1 domain-containing protein</fullName>
    </recommendedName>
</protein>
<dbReference type="GO" id="GO:0016757">
    <property type="term" value="F:glycosyltransferase activity"/>
    <property type="evidence" value="ECO:0007669"/>
    <property type="project" value="UniProtKB-KW"/>
</dbReference>
<dbReference type="OrthoDB" id="8756565at2"/>
<evidence type="ECO:0000256" key="1">
    <source>
        <dbReference type="ARBA" id="ARBA00022676"/>
    </source>
</evidence>
<gene>
    <name evidence="4" type="ORF">A1332_01930</name>
</gene>
<evidence type="ECO:0000313" key="4">
    <source>
        <dbReference type="EMBL" id="OAI04483.1"/>
    </source>
</evidence>
<evidence type="ECO:0000313" key="5">
    <source>
        <dbReference type="Proteomes" id="UP000078090"/>
    </source>
</evidence>
<sequence length="376" mass="41657">MTRAIVIATIMRPEGDTGVQTHFRAYLDYLHLRNQPSELITPYNAALWQVYPVFAVRKLLIGVFSVWWYRYWHAHFLKQALRSYLQSGKDCVIYAQCPLSAEAALSARVSENQRVAMVTHFNISQADEWVGKGLIEKDGYLYRSIQRFESSVLPRVDGLVFVSKFIKGELINRIPDIEKVASAVVPNFLPDPGLPDESDAVADLISIGTLETRKNQQYLLDIVAALREMGQPLTLTIVGDGPDRVMLEAKARALKVDDLVRFVGFVNNAAQQIALHRACIHVATIENLPITLIESMARGRPVFAAPVGGVLEILGDEVGGLALPLNDAHAAARIVATALGNREWMLVTGSAARKRFVEEYASDFAAKKLTAFLESI</sequence>
<accession>A0A177MGL9</accession>
<keyword evidence="2" id="KW-0808">Transferase</keyword>
<dbReference type="Proteomes" id="UP000078090">
    <property type="component" value="Unassembled WGS sequence"/>
</dbReference>
<keyword evidence="1" id="KW-0328">Glycosyltransferase</keyword>
<dbReference type="PANTHER" id="PTHR12526">
    <property type="entry name" value="GLYCOSYLTRANSFERASE"/>
    <property type="match status" value="1"/>
</dbReference>
<organism evidence="4 5">
    <name type="scientific">Methylomonas methanica</name>
    <dbReference type="NCBI Taxonomy" id="421"/>
    <lineage>
        <taxon>Bacteria</taxon>
        <taxon>Pseudomonadati</taxon>
        <taxon>Pseudomonadota</taxon>
        <taxon>Gammaproteobacteria</taxon>
        <taxon>Methylococcales</taxon>
        <taxon>Methylococcaceae</taxon>
        <taxon>Methylomonas</taxon>
    </lineage>
</organism>
<dbReference type="PANTHER" id="PTHR12526:SF510">
    <property type="entry name" value="D-INOSITOL 3-PHOSPHATE GLYCOSYLTRANSFERASE"/>
    <property type="match status" value="1"/>
</dbReference>
<dbReference type="SUPFAM" id="SSF53756">
    <property type="entry name" value="UDP-Glycosyltransferase/glycogen phosphorylase"/>
    <property type="match status" value="1"/>
</dbReference>
<evidence type="ECO:0000259" key="3">
    <source>
        <dbReference type="Pfam" id="PF00534"/>
    </source>
</evidence>
<dbReference type="InterPro" id="IPR001296">
    <property type="entry name" value="Glyco_trans_1"/>
</dbReference>